<evidence type="ECO:0000259" key="7">
    <source>
        <dbReference type="Pfam" id="PF02837"/>
    </source>
</evidence>
<evidence type="ECO:0000313" key="10">
    <source>
        <dbReference type="Proteomes" id="UP000006512"/>
    </source>
</evidence>
<evidence type="ECO:0000259" key="6">
    <source>
        <dbReference type="Pfam" id="PF02836"/>
    </source>
</evidence>
<dbReference type="PANTHER" id="PTHR42732">
    <property type="entry name" value="BETA-GALACTOSIDASE"/>
    <property type="match status" value="1"/>
</dbReference>
<proteinExistence type="inferred from homology"/>
<feature type="signal peptide" evidence="4">
    <location>
        <begin position="1"/>
        <end position="22"/>
    </location>
</feature>
<dbReference type="eggNOG" id="COG3250">
    <property type="taxonomic scope" value="Bacteria"/>
</dbReference>
<dbReference type="InterPro" id="IPR006102">
    <property type="entry name" value="Ig-like_GH2"/>
</dbReference>
<evidence type="ECO:0000256" key="4">
    <source>
        <dbReference type="SAM" id="SignalP"/>
    </source>
</evidence>
<evidence type="ECO:0000313" key="9">
    <source>
        <dbReference type="EMBL" id="EGF89642.1"/>
    </source>
</evidence>
<dbReference type="Pfam" id="PF02837">
    <property type="entry name" value="Glyco_hydro_2_N"/>
    <property type="match status" value="1"/>
</dbReference>
<evidence type="ECO:0000259" key="8">
    <source>
        <dbReference type="Pfam" id="PF16355"/>
    </source>
</evidence>
<dbReference type="Pfam" id="PF00703">
    <property type="entry name" value="Glyco_hydro_2"/>
    <property type="match status" value="1"/>
</dbReference>
<evidence type="ECO:0000256" key="2">
    <source>
        <dbReference type="ARBA" id="ARBA00022801"/>
    </source>
</evidence>
<dbReference type="InterPro" id="IPR051913">
    <property type="entry name" value="GH2_Domain-Containing"/>
</dbReference>
<dbReference type="EMBL" id="GL883080">
    <property type="protein sequence ID" value="EGF89642.1"/>
    <property type="molecule type" value="Genomic_DNA"/>
</dbReference>
<feature type="domain" description="Glycoside hydrolase family 2 catalytic" evidence="6">
    <location>
        <begin position="303"/>
        <end position="589"/>
    </location>
</feature>
<evidence type="ECO:0000256" key="1">
    <source>
        <dbReference type="ARBA" id="ARBA00007401"/>
    </source>
</evidence>
<dbReference type="SUPFAM" id="SSF51445">
    <property type="entry name" value="(Trans)glycosidases"/>
    <property type="match status" value="1"/>
</dbReference>
<dbReference type="RefSeq" id="WP_006274837.1">
    <property type="nucleotide sequence ID" value="NZ_GL883080.1"/>
</dbReference>
<dbReference type="Pfam" id="PF02836">
    <property type="entry name" value="Glyco_hydro_2_C"/>
    <property type="match status" value="1"/>
</dbReference>
<keyword evidence="4" id="KW-0732">Signal</keyword>
<accession>F4QSC2</accession>
<keyword evidence="10" id="KW-1185">Reference proteome</keyword>
<dbReference type="InterPro" id="IPR008979">
    <property type="entry name" value="Galactose-bd-like_sf"/>
</dbReference>
<feature type="domain" description="Glycoside hydrolase family 2 immunoglobulin-like beta-sandwich" evidence="5">
    <location>
        <begin position="196"/>
        <end position="296"/>
    </location>
</feature>
<evidence type="ECO:0000259" key="5">
    <source>
        <dbReference type="Pfam" id="PF00703"/>
    </source>
</evidence>
<dbReference type="Gene3D" id="2.60.120.260">
    <property type="entry name" value="Galactose-binding domain-like"/>
    <property type="match status" value="1"/>
</dbReference>
<gene>
    <name evidence="9" type="ORF">ABI_40650</name>
</gene>
<feature type="domain" description="DUF4982" evidence="8">
    <location>
        <begin position="617"/>
        <end position="666"/>
    </location>
</feature>
<name>F4QSC2_9CAUL</name>
<organism evidence="9 10">
    <name type="scientific">Asticcacaulis biprosthecium C19</name>
    <dbReference type="NCBI Taxonomy" id="715226"/>
    <lineage>
        <taxon>Bacteria</taxon>
        <taxon>Pseudomonadati</taxon>
        <taxon>Pseudomonadota</taxon>
        <taxon>Alphaproteobacteria</taxon>
        <taxon>Caulobacterales</taxon>
        <taxon>Caulobacteraceae</taxon>
        <taxon>Asticcacaulis</taxon>
    </lineage>
</organism>
<dbReference type="InterPro" id="IPR032311">
    <property type="entry name" value="DUF4982"/>
</dbReference>
<feature type="chain" id="PRO_5003320406" evidence="4">
    <location>
        <begin position="23"/>
        <end position="681"/>
    </location>
</feature>
<dbReference type="Gene3D" id="3.20.20.80">
    <property type="entry name" value="Glycosidases"/>
    <property type="match status" value="1"/>
</dbReference>
<keyword evidence="3" id="KW-0326">Glycosidase</keyword>
<dbReference type="Pfam" id="PF16355">
    <property type="entry name" value="DUF4982"/>
    <property type="match status" value="1"/>
</dbReference>
<sequence length="681" mass="75547">MPKFIFRLLLALCLTLPSTVLAREKTSLNAAWLFHKGDVPAAIDPNFHSDGWQLVTLPHTYNASDAGAGGDKARGEEEGVYYRGPAWYRREVTIAPQPGKRYFLQFDGAALITDAWLNGKPVGHHDGGYATFRFDITDALTSGRNALAVKVDNTRVSHIAPLTGDFNVFGGLYRNVWLVSADDIHVDLMDHGGPGVYATTKAITNASADIHVKSLIRNDTAAATPVKVRTTILDASGKTVAQSTTTVTVAANTTLPAETNLSLKKPRLWAGRKDPYLYTVKIEAGSDTVTVPLGVRTFTIDVKNGVLLNGKPFAVYGANMQQPGRYGKGTAVSDAEIDEDMQIMDEMGVTALRLAHMQHHPRVYEEADRRGILISTEAPLVDFIDASDAFKANAVEQMQELIAQTYNNPSVVVWGLGNEIRSNDPDPNPVLAALQSAAKAMDSSRPTAYAHCCLDDDNPVALHSDIVSYNKYFGWYWGEFEDIGKWADEVHAKLPNRVIGVSEYGAGASIKHQEDLPKRTVPQAYWHPEQYQSAYHESNWKVLSARRYLWSNFIWVAFDFPSFRRNEGDRPAINDKGLVTEDRKTKKDAYYWYQANWSDKPMVHITSSRDTPKRVRKVTVKVYSNAATVRLRLNGKDIGSEPVVDHMATWKIELKDGDNVVEAVAGDVTDKVVWSYTDKLQ</sequence>
<dbReference type="SUPFAM" id="SSF49303">
    <property type="entry name" value="beta-Galactosidase/glucuronidase domain"/>
    <property type="match status" value="1"/>
</dbReference>
<feature type="domain" description="Glycosyl hydrolases family 2 sugar binding" evidence="7">
    <location>
        <begin position="82"/>
        <end position="179"/>
    </location>
</feature>
<dbReference type="HOGENOM" id="CLU_006501_5_0_5"/>
<protein>
    <submittedName>
        <fullName evidence="9">Glycosyl hydrolase family 2, sugar binding domain protein</fullName>
    </submittedName>
</protein>
<dbReference type="InterPro" id="IPR006101">
    <property type="entry name" value="Glyco_hydro_2"/>
</dbReference>
<dbReference type="InterPro" id="IPR006103">
    <property type="entry name" value="Glyco_hydro_2_cat"/>
</dbReference>
<dbReference type="Gene3D" id="2.60.40.10">
    <property type="entry name" value="Immunoglobulins"/>
    <property type="match status" value="2"/>
</dbReference>
<dbReference type="PRINTS" id="PR00132">
    <property type="entry name" value="GLHYDRLASE2"/>
</dbReference>
<dbReference type="InterPro" id="IPR013783">
    <property type="entry name" value="Ig-like_fold"/>
</dbReference>
<dbReference type="AlphaFoldDB" id="F4QSC2"/>
<dbReference type="Proteomes" id="UP000006512">
    <property type="component" value="Unassembled WGS sequence"/>
</dbReference>
<dbReference type="InterPro" id="IPR036156">
    <property type="entry name" value="Beta-gal/glucu_dom_sf"/>
</dbReference>
<keyword evidence="2 9" id="KW-0378">Hydrolase</keyword>
<dbReference type="InterPro" id="IPR017853">
    <property type="entry name" value="GH"/>
</dbReference>
<evidence type="ECO:0000256" key="3">
    <source>
        <dbReference type="ARBA" id="ARBA00023295"/>
    </source>
</evidence>
<comment type="similarity">
    <text evidence="1">Belongs to the glycosyl hydrolase 2 family.</text>
</comment>
<dbReference type="GO" id="GO:0004553">
    <property type="term" value="F:hydrolase activity, hydrolyzing O-glycosyl compounds"/>
    <property type="evidence" value="ECO:0007669"/>
    <property type="project" value="InterPro"/>
</dbReference>
<dbReference type="PANTHER" id="PTHR42732:SF1">
    <property type="entry name" value="BETA-MANNOSIDASE"/>
    <property type="match status" value="1"/>
</dbReference>
<dbReference type="SUPFAM" id="SSF49785">
    <property type="entry name" value="Galactose-binding domain-like"/>
    <property type="match status" value="1"/>
</dbReference>
<reference evidence="10" key="1">
    <citation type="submission" date="2011-03" db="EMBL/GenBank/DDBJ databases">
        <title>Draft genome sequence of Brevundimonas diminuta.</title>
        <authorList>
            <person name="Brown P.J.B."/>
            <person name="Buechlein A."/>
            <person name="Hemmerich C."/>
            <person name="Brun Y.V."/>
        </authorList>
    </citation>
    <scope>NUCLEOTIDE SEQUENCE [LARGE SCALE GENOMIC DNA]</scope>
    <source>
        <strain evidence="10">C19</strain>
    </source>
</reference>
<dbReference type="GO" id="GO:0005975">
    <property type="term" value="P:carbohydrate metabolic process"/>
    <property type="evidence" value="ECO:0007669"/>
    <property type="project" value="InterPro"/>
</dbReference>
<dbReference type="InterPro" id="IPR006104">
    <property type="entry name" value="Glyco_hydro_2_N"/>
</dbReference>
<dbReference type="STRING" id="715226.ABI_40650"/>